<proteinExistence type="predicted"/>
<dbReference type="InterPro" id="IPR052164">
    <property type="entry name" value="Anthracycline_SecMetBiosynth"/>
</dbReference>
<dbReference type="InterPro" id="IPR029068">
    <property type="entry name" value="Glyas_Bleomycin-R_OHBP_Dase"/>
</dbReference>
<gene>
    <name evidence="2" type="ORF">ACFOSU_15250</name>
</gene>
<organism evidence="2 3">
    <name type="scientific">Salinisphaera aquimarina</name>
    <dbReference type="NCBI Taxonomy" id="2094031"/>
    <lineage>
        <taxon>Bacteria</taxon>
        <taxon>Pseudomonadati</taxon>
        <taxon>Pseudomonadota</taxon>
        <taxon>Gammaproteobacteria</taxon>
        <taxon>Salinisphaerales</taxon>
        <taxon>Salinisphaeraceae</taxon>
        <taxon>Salinisphaera</taxon>
    </lineage>
</organism>
<evidence type="ECO:0000259" key="1">
    <source>
        <dbReference type="PROSITE" id="PS51819"/>
    </source>
</evidence>
<feature type="domain" description="VOC" evidence="1">
    <location>
        <begin position="135"/>
        <end position="253"/>
    </location>
</feature>
<dbReference type="InterPro" id="IPR004360">
    <property type="entry name" value="Glyas_Fos-R_dOase_dom"/>
</dbReference>
<dbReference type="InterPro" id="IPR037523">
    <property type="entry name" value="VOC_core"/>
</dbReference>
<protein>
    <submittedName>
        <fullName evidence="2">VOC family protein</fullName>
    </submittedName>
</protein>
<reference evidence="3" key="1">
    <citation type="journal article" date="2019" name="Int. J. Syst. Evol. Microbiol.">
        <title>The Global Catalogue of Microorganisms (GCM) 10K type strain sequencing project: providing services to taxonomists for standard genome sequencing and annotation.</title>
        <authorList>
            <consortium name="The Broad Institute Genomics Platform"/>
            <consortium name="The Broad Institute Genome Sequencing Center for Infectious Disease"/>
            <person name="Wu L."/>
            <person name="Ma J."/>
        </authorList>
    </citation>
    <scope>NUCLEOTIDE SEQUENCE [LARGE SCALE GENOMIC DNA]</scope>
    <source>
        <strain evidence="3">KCTC 52640</strain>
    </source>
</reference>
<dbReference type="CDD" id="cd07247">
    <property type="entry name" value="SgaA_N_like"/>
    <property type="match status" value="1"/>
</dbReference>
<dbReference type="Proteomes" id="UP001595462">
    <property type="component" value="Unassembled WGS sequence"/>
</dbReference>
<accession>A0ABV7EUK6</accession>
<dbReference type="Pfam" id="PF00903">
    <property type="entry name" value="Glyoxalase"/>
    <property type="match status" value="2"/>
</dbReference>
<dbReference type="PANTHER" id="PTHR33993">
    <property type="entry name" value="GLYOXALASE-RELATED"/>
    <property type="match status" value="1"/>
</dbReference>
<dbReference type="EMBL" id="JBHRSS010000007">
    <property type="protein sequence ID" value="MFC3105237.1"/>
    <property type="molecule type" value="Genomic_DNA"/>
</dbReference>
<dbReference type="PROSITE" id="PS51819">
    <property type="entry name" value="VOC"/>
    <property type="match status" value="2"/>
</dbReference>
<dbReference type="SUPFAM" id="SSF54593">
    <property type="entry name" value="Glyoxalase/Bleomycin resistance protein/Dihydroxybiphenyl dioxygenase"/>
    <property type="match status" value="1"/>
</dbReference>
<dbReference type="RefSeq" id="WP_380690797.1">
    <property type="nucleotide sequence ID" value="NZ_JBHRSS010000007.1"/>
</dbReference>
<name>A0ABV7EUK6_9GAMM</name>
<dbReference type="PANTHER" id="PTHR33993:SF14">
    <property type="entry name" value="GB|AAF24581.1"/>
    <property type="match status" value="1"/>
</dbReference>
<dbReference type="Gene3D" id="3.10.180.10">
    <property type="entry name" value="2,3-Dihydroxybiphenyl 1,2-Dioxygenase, domain 1"/>
    <property type="match status" value="2"/>
</dbReference>
<sequence length="256" mass="27657">MRNRHGTPIWYELLTRDADAAQTFYSAVIGWSVSKPAGGLERDYRIISTMDSAVGGLLRSPDDAGMAPQWLFYIGVDDVDAAAAKLNSLGGSVHVEPTDIPDVGRFAFVADPQGAPFYLMRGASDEQSRSFAPTVAGHCAWNELAAANQDTALEFYQTMFGWTKGDVMPMGPMGDYSFIHHGDTMLGAMMNRPQDSTPPMWRYYFRVDDIDAINAAIAANGGTLLHGPTEVPGGDWVIQARDPQGAMIGFVGSRGA</sequence>
<comment type="caution">
    <text evidence="2">The sequence shown here is derived from an EMBL/GenBank/DDBJ whole genome shotgun (WGS) entry which is preliminary data.</text>
</comment>
<evidence type="ECO:0000313" key="3">
    <source>
        <dbReference type="Proteomes" id="UP001595462"/>
    </source>
</evidence>
<keyword evidence="3" id="KW-1185">Reference proteome</keyword>
<evidence type="ECO:0000313" key="2">
    <source>
        <dbReference type="EMBL" id="MFC3105237.1"/>
    </source>
</evidence>
<feature type="domain" description="VOC" evidence="1">
    <location>
        <begin position="7"/>
        <end position="122"/>
    </location>
</feature>